<feature type="domain" description="Prohead serine protease" evidence="5">
    <location>
        <begin position="50"/>
        <end position="154"/>
    </location>
</feature>
<accession>A0ABX2QE25</accession>
<dbReference type="Gene3D" id="3.30.2320.10">
    <property type="entry name" value="hypothetical protein PF0899 domain"/>
    <property type="match status" value="1"/>
</dbReference>
<evidence type="ECO:0000256" key="4">
    <source>
        <dbReference type="ARBA" id="ARBA00022801"/>
    </source>
</evidence>
<evidence type="ECO:0000259" key="6">
    <source>
        <dbReference type="Pfam" id="PF05065"/>
    </source>
</evidence>
<dbReference type="EMBL" id="JABXYK010000006">
    <property type="protein sequence ID" value="NVP55972.1"/>
    <property type="molecule type" value="Genomic_DNA"/>
</dbReference>
<dbReference type="Pfam" id="PF05065">
    <property type="entry name" value="Phage_capsid"/>
    <property type="match status" value="1"/>
</dbReference>
<gene>
    <name evidence="7" type="ORF">HV823_11980</name>
</gene>
<comment type="subcellular location">
    <subcellularLocation>
        <location evidence="1">Virion</location>
    </subcellularLocation>
</comment>
<comment type="caution">
    <text evidence="7">The sequence shown here is derived from an EMBL/GenBank/DDBJ whole genome shotgun (WGS) entry which is preliminary data.</text>
</comment>
<keyword evidence="4" id="KW-0378">Hydrolase</keyword>
<keyword evidence="8" id="KW-1185">Reference proteome</keyword>
<dbReference type="RefSeq" id="WP_176949953.1">
    <property type="nucleotide sequence ID" value="NZ_JABXYK010000006.1"/>
</dbReference>
<keyword evidence="2" id="KW-1188">Viral release from host cell</keyword>
<dbReference type="InterPro" id="IPR054613">
    <property type="entry name" value="Peptidase_S78_dom"/>
</dbReference>
<organism evidence="7 8">
    <name type="scientific">Mycoplana rhizolycopersici</name>
    <dbReference type="NCBI Taxonomy" id="2746702"/>
    <lineage>
        <taxon>Bacteria</taxon>
        <taxon>Pseudomonadati</taxon>
        <taxon>Pseudomonadota</taxon>
        <taxon>Alphaproteobacteria</taxon>
        <taxon>Hyphomicrobiales</taxon>
        <taxon>Rhizobiaceae</taxon>
        <taxon>Mycoplana</taxon>
    </lineage>
</organism>
<dbReference type="NCBIfam" id="TIGR01554">
    <property type="entry name" value="major_cap_HK97"/>
    <property type="match status" value="1"/>
</dbReference>
<dbReference type="SUPFAM" id="SSF56563">
    <property type="entry name" value="Major capsid protein gp5"/>
    <property type="match status" value="1"/>
</dbReference>
<evidence type="ECO:0000313" key="7">
    <source>
        <dbReference type="EMBL" id="NVP55972.1"/>
    </source>
</evidence>
<dbReference type="Gene3D" id="3.30.2400.10">
    <property type="entry name" value="Major capsid protein gp5"/>
    <property type="match status" value="1"/>
</dbReference>
<protein>
    <submittedName>
        <fullName evidence="7">Phage major capsid protein</fullName>
    </submittedName>
</protein>
<feature type="domain" description="Phage capsid-like C-terminal" evidence="6">
    <location>
        <begin position="401"/>
        <end position="655"/>
    </location>
</feature>
<evidence type="ECO:0000259" key="5">
    <source>
        <dbReference type="Pfam" id="PF04586"/>
    </source>
</evidence>
<dbReference type="Proteomes" id="UP000659172">
    <property type="component" value="Unassembled WGS sequence"/>
</dbReference>
<proteinExistence type="predicted"/>
<evidence type="ECO:0000256" key="3">
    <source>
        <dbReference type="ARBA" id="ARBA00022670"/>
    </source>
</evidence>
<evidence type="ECO:0000256" key="1">
    <source>
        <dbReference type="ARBA" id="ARBA00004328"/>
    </source>
</evidence>
<dbReference type="Pfam" id="PF04586">
    <property type="entry name" value="Peptidase_S78"/>
    <property type="match status" value="1"/>
</dbReference>
<dbReference type="InterPro" id="IPR054612">
    <property type="entry name" value="Phage_capsid-like_C"/>
</dbReference>
<evidence type="ECO:0000313" key="8">
    <source>
        <dbReference type="Proteomes" id="UP000659172"/>
    </source>
</evidence>
<sequence>MTMTRRAYSLFEVKAVNEEKRIIRGIATTPAVDRVGDIVEPLGVKFQNPLAFLWQHDHKQPIGTVKFDKPTADGITFEAEIPIIDEPGTLKDRVDEAWQSIKIGLVRAVSIGFRAIEYSFIENGGIRFSETEVYELSAVTIPAQSDAVITSFGKNMDAAAIAVIKSFDTGVPAASGHTGPAADVSPGVSGKTIKSVNLRPKEATDMKTLAEQIVALESKRAANAGRMASIMQKSIDENRSTDQAEQEEFDTLEQEIDQIDGDLKRLRSLEKAQAVTAKPVIANQIKTAADATALRNGLPLAPPAPEKGIRFARYAKCLGIAHKTHQPLDRVAEGLYGKSDPDLVDIVKAAVSAMTSANTDALIGNEGGFADFVEFLRPMTVLGRFGTGNIPALTRVPFRVPLISETSESDAQWVGEGKGKPLTKMGAGRTELGPLKIATIAVQTMELIRDSSPSSDVLIRNSLAKAIAKRSDLSFIDPTSAASAGVKPGSILNGVTAIVNSEATGADGVREDVQALIGAFVAANNALQSGVWVMSATYALRLMMMLNPLGQREFPGITMQGGTFFELPVIVSNYLTDYVALVNAEDIWFADEGGIDIAMSTEASLEMVDNPTQDSGAATPVDSELVSMFQTNSVAFRAERTLNWARRRASAVAWMDNITWGDPVVTP</sequence>
<reference evidence="7 8" key="1">
    <citation type="submission" date="2020-06" db="EMBL/GenBank/DDBJ databases">
        <title>Rhizobium sp.nov. isolated from the tomato plant.</title>
        <authorList>
            <person name="Thin K.K."/>
            <person name="Zhang X."/>
            <person name="He S."/>
        </authorList>
    </citation>
    <scope>NUCLEOTIDE SEQUENCE [LARGE SCALE GENOMIC DNA]</scope>
    <source>
        <strain evidence="7 8">DBTS2</strain>
    </source>
</reference>
<name>A0ABX2QE25_9HYPH</name>
<evidence type="ECO:0000256" key="2">
    <source>
        <dbReference type="ARBA" id="ARBA00022612"/>
    </source>
</evidence>
<keyword evidence="3" id="KW-0645">Protease</keyword>
<dbReference type="InterPro" id="IPR024455">
    <property type="entry name" value="Phage_capsid"/>
</dbReference>